<evidence type="ECO:0000313" key="2">
    <source>
        <dbReference type="EMBL" id="MBB3933726.1"/>
    </source>
</evidence>
<dbReference type="Gene3D" id="3.90.190.10">
    <property type="entry name" value="Protein tyrosine phosphatase superfamily"/>
    <property type="match status" value="1"/>
</dbReference>
<dbReference type="RefSeq" id="WP_210300087.1">
    <property type="nucleotide sequence ID" value="NZ_JACIDS010000007.1"/>
</dbReference>
<dbReference type="PANTHER" id="PTHR31126">
    <property type="entry name" value="TYROSINE-PROTEIN PHOSPHATASE"/>
    <property type="match status" value="1"/>
</dbReference>
<dbReference type="SUPFAM" id="SSF52799">
    <property type="entry name" value="(Phosphotyrosine protein) phosphatases II"/>
    <property type="match status" value="1"/>
</dbReference>
<comment type="caution">
    <text evidence="2">The sequence shown here is derived from an EMBL/GenBank/DDBJ whole genome shotgun (WGS) entry which is preliminary data.</text>
</comment>
<organism evidence="2 3">
    <name type="scientific">Kaistia hirudinis</name>
    <dbReference type="NCBI Taxonomy" id="1293440"/>
    <lineage>
        <taxon>Bacteria</taxon>
        <taxon>Pseudomonadati</taxon>
        <taxon>Pseudomonadota</taxon>
        <taxon>Alphaproteobacteria</taxon>
        <taxon>Hyphomicrobiales</taxon>
        <taxon>Kaistiaceae</taxon>
        <taxon>Kaistia</taxon>
    </lineage>
</organism>
<dbReference type="InterPro" id="IPR029021">
    <property type="entry name" value="Prot-tyrosine_phosphatase-like"/>
</dbReference>
<protein>
    <submittedName>
        <fullName evidence="2">Protein-tyrosine phosphatase</fullName>
        <ecNumber evidence="2">3.1.3.48</ecNumber>
    </submittedName>
</protein>
<keyword evidence="2" id="KW-0378">Hydrolase</keyword>
<gene>
    <name evidence="2" type="ORF">GGR25_004804</name>
</gene>
<dbReference type="InterPro" id="IPR016130">
    <property type="entry name" value="Tyr_Pase_AS"/>
</dbReference>
<dbReference type="GO" id="GO:0004725">
    <property type="term" value="F:protein tyrosine phosphatase activity"/>
    <property type="evidence" value="ECO:0007669"/>
    <property type="project" value="UniProtKB-EC"/>
</dbReference>
<accession>A0A840AZV9</accession>
<evidence type="ECO:0000256" key="1">
    <source>
        <dbReference type="ARBA" id="ARBA00009580"/>
    </source>
</evidence>
<dbReference type="Pfam" id="PF13350">
    <property type="entry name" value="Y_phosphatase3"/>
    <property type="match status" value="1"/>
</dbReference>
<name>A0A840AZV9_9HYPH</name>
<sequence length="272" mass="29270">MNTELMENSHEMVAIGGSVNLRDIGGWSTGSGRRVRCGHLFRSRALDRLDADGLKAVSSLGLRTVIDLRTAAERRASPDACPAGVTWVACDVLGDMPAGVPARLAQVLAEPRNAADLVGGGKIQAMFEHGYRQIVALPGAIRAYRDFIVLLSSGGRRPLLFHCTTGKDRTSWATAIVLTVLGVSRDDIMRDYLLTNVELRPALQPVLDAFAMAGGDPELLEPVLSVRSAYLDAAFDQAGRCYGSMDGYLTSGLGVSDRLRQRLRDELTAEAT</sequence>
<dbReference type="AlphaFoldDB" id="A0A840AZV9"/>
<proteinExistence type="inferred from homology"/>
<dbReference type="InterPro" id="IPR026893">
    <property type="entry name" value="Tyr/Ser_Pase_IphP-type"/>
</dbReference>
<keyword evidence="3" id="KW-1185">Reference proteome</keyword>
<dbReference type="EC" id="3.1.3.48" evidence="2"/>
<reference evidence="2 3" key="1">
    <citation type="submission" date="2020-08" db="EMBL/GenBank/DDBJ databases">
        <title>Genomic Encyclopedia of Type Strains, Phase IV (KMG-IV): sequencing the most valuable type-strain genomes for metagenomic binning, comparative biology and taxonomic classification.</title>
        <authorList>
            <person name="Goeker M."/>
        </authorList>
    </citation>
    <scope>NUCLEOTIDE SEQUENCE [LARGE SCALE GENOMIC DNA]</scope>
    <source>
        <strain evidence="2 3">DSM 25966</strain>
    </source>
</reference>
<dbReference type="PANTHER" id="PTHR31126:SF1">
    <property type="entry name" value="TYROSINE SPECIFIC PROTEIN PHOSPHATASES DOMAIN-CONTAINING PROTEIN"/>
    <property type="match status" value="1"/>
</dbReference>
<dbReference type="PROSITE" id="PS00383">
    <property type="entry name" value="TYR_PHOSPHATASE_1"/>
    <property type="match status" value="1"/>
</dbReference>
<dbReference type="EMBL" id="JACIDS010000007">
    <property type="protein sequence ID" value="MBB3933726.1"/>
    <property type="molecule type" value="Genomic_DNA"/>
</dbReference>
<comment type="similarity">
    <text evidence="1">Belongs to the protein-tyrosine phosphatase family.</text>
</comment>
<evidence type="ECO:0000313" key="3">
    <source>
        <dbReference type="Proteomes" id="UP000553963"/>
    </source>
</evidence>
<dbReference type="Proteomes" id="UP000553963">
    <property type="component" value="Unassembled WGS sequence"/>
</dbReference>